<protein>
    <recommendedName>
        <fullName evidence="3">CWF19-like protein 1</fullName>
    </recommendedName>
</protein>
<evidence type="ECO:0000313" key="2">
    <source>
        <dbReference type="Proteomes" id="UP000694428"/>
    </source>
</evidence>
<accession>A0A8C9FML6</accession>
<evidence type="ECO:0008006" key="3">
    <source>
        <dbReference type="Google" id="ProtNLM"/>
    </source>
</evidence>
<dbReference type="InterPro" id="IPR029052">
    <property type="entry name" value="Metallo-depent_PP-like"/>
</dbReference>
<sequence length="115" mass="12032">MEEPPLRVLACGDVEGRLETLFGRVRAIQSKSGRFDMLLCVGDFFSSTSDAEWAEYRSGAKKGKEGAVTPRSKCIGVLGAVLAGSPLTCVLKILLGCASCPHKAVPFAEGSAQGA</sequence>
<evidence type="ECO:0000313" key="1">
    <source>
        <dbReference type="Ensembl" id="ENSPSTP00000017308.1"/>
    </source>
</evidence>
<dbReference type="Ensembl" id="ENSPSTT00000018143.1">
    <property type="protein sequence ID" value="ENSPSTP00000017308.1"/>
    <property type="gene ID" value="ENSPSTG00000012384.1"/>
</dbReference>
<dbReference type="AlphaFoldDB" id="A0A8C9FML6"/>
<dbReference type="Proteomes" id="UP000694428">
    <property type="component" value="Unplaced"/>
</dbReference>
<dbReference type="SUPFAM" id="SSF56300">
    <property type="entry name" value="Metallo-dependent phosphatases"/>
    <property type="match status" value="1"/>
</dbReference>
<proteinExistence type="predicted"/>
<reference evidence="1" key="2">
    <citation type="submission" date="2025-09" db="UniProtKB">
        <authorList>
            <consortium name="Ensembl"/>
        </authorList>
    </citation>
    <scope>IDENTIFICATION</scope>
</reference>
<organism evidence="1 2">
    <name type="scientific">Pavo cristatus</name>
    <name type="common">Indian peafowl</name>
    <name type="synonym">Blue peafowl</name>
    <dbReference type="NCBI Taxonomy" id="9049"/>
    <lineage>
        <taxon>Eukaryota</taxon>
        <taxon>Metazoa</taxon>
        <taxon>Chordata</taxon>
        <taxon>Craniata</taxon>
        <taxon>Vertebrata</taxon>
        <taxon>Euteleostomi</taxon>
        <taxon>Archelosauria</taxon>
        <taxon>Archosauria</taxon>
        <taxon>Dinosauria</taxon>
        <taxon>Saurischia</taxon>
        <taxon>Theropoda</taxon>
        <taxon>Coelurosauria</taxon>
        <taxon>Aves</taxon>
        <taxon>Neognathae</taxon>
        <taxon>Galloanserae</taxon>
        <taxon>Galliformes</taxon>
        <taxon>Phasianidae</taxon>
        <taxon>Phasianinae</taxon>
        <taxon>Pavo</taxon>
    </lineage>
</organism>
<reference evidence="1" key="1">
    <citation type="submission" date="2025-08" db="UniProtKB">
        <authorList>
            <consortium name="Ensembl"/>
        </authorList>
    </citation>
    <scope>IDENTIFICATION</scope>
</reference>
<keyword evidence="2" id="KW-1185">Reference proteome</keyword>
<name>A0A8C9FML6_PAVCR</name>